<keyword evidence="6" id="KW-1185">Reference proteome</keyword>
<evidence type="ECO:0000313" key="7">
    <source>
        <dbReference type="WBParaSite" id="SMUV_0000731301-mRNA-1"/>
    </source>
</evidence>
<dbReference type="SUPFAM" id="SSF53335">
    <property type="entry name" value="S-adenosyl-L-methionine-dependent methyltransferases"/>
    <property type="match status" value="1"/>
</dbReference>
<evidence type="ECO:0000256" key="1">
    <source>
        <dbReference type="ARBA" id="ARBA00006198"/>
    </source>
</evidence>
<dbReference type="STRING" id="451379.A0A0N5ARG5"/>
<evidence type="ECO:0000256" key="4">
    <source>
        <dbReference type="ARBA" id="ARBA00031123"/>
    </source>
</evidence>
<dbReference type="EC" id="2.7.1.59" evidence="2"/>
<proteinExistence type="inferred from homology"/>
<dbReference type="InterPro" id="IPR019410">
    <property type="entry name" value="Methyltransf_16"/>
</dbReference>
<dbReference type="InterPro" id="IPR002731">
    <property type="entry name" value="ATPase_BadF"/>
</dbReference>
<protein>
    <recommendedName>
        <fullName evidence="3">N-acetyl-D-glucosamine kinase</fullName>
        <ecNumber evidence="2">2.7.1.59</ecNumber>
    </recommendedName>
    <alternativeName>
        <fullName evidence="4">GlcNAc kinase</fullName>
    </alternativeName>
</protein>
<reference evidence="7" key="1">
    <citation type="submission" date="2017-02" db="UniProtKB">
        <authorList>
            <consortium name="WormBaseParasite"/>
        </authorList>
    </citation>
    <scope>IDENTIFICATION</scope>
</reference>
<dbReference type="PANTHER" id="PTHR12862:SF0">
    <property type="entry name" value="N-ACETYL-D-GLUCOSAMINE KINASE"/>
    <property type="match status" value="1"/>
</dbReference>
<dbReference type="SUPFAM" id="SSF53067">
    <property type="entry name" value="Actin-like ATPase domain"/>
    <property type="match status" value="2"/>
</dbReference>
<dbReference type="Pfam" id="PF01869">
    <property type="entry name" value="BcrAD_BadFG"/>
    <property type="match status" value="1"/>
</dbReference>
<name>A0A0N5ARG5_9BILA</name>
<dbReference type="PANTHER" id="PTHR12862">
    <property type="entry name" value="BADF TYPE ATPASE DOMAIN-CONTAINING PROTEIN"/>
    <property type="match status" value="1"/>
</dbReference>
<dbReference type="AlphaFoldDB" id="A0A0N5ARG5"/>
<dbReference type="Pfam" id="PF10294">
    <property type="entry name" value="Methyltransf_16"/>
    <property type="match status" value="1"/>
</dbReference>
<evidence type="ECO:0000313" key="6">
    <source>
        <dbReference type="Proteomes" id="UP000046393"/>
    </source>
</evidence>
<dbReference type="Proteomes" id="UP000046393">
    <property type="component" value="Unplaced"/>
</dbReference>
<dbReference type="Gene3D" id="3.30.420.40">
    <property type="match status" value="2"/>
</dbReference>
<dbReference type="Gene3D" id="3.40.50.150">
    <property type="entry name" value="Vaccinia Virus protein VP39"/>
    <property type="match status" value="2"/>
</dbReference>
<feature type="domain" description="ATPase BadF/BadG/BcrA/BcrD type" evidence="5">
    <location>
        <begin position="176"/>
        <end position="477"/>
    </location>
</feature>
<dbReference type="WBParaSite" id="SMUV_0000731301-mRNA-1">
    <property type="protein sequence ID" value="SMUV_0000731301-mRNA-1"/>
    <property type="gene ID" value="SMUV_0000731301"/>
</dbReference>
<dbReference type="InterPro" id="IPR039758">
    <property type="entry name" value="NAGK-like"/>
</dbReference>
<comment type="similarity">
    <text evidence="1">Belongs to the eukaryotic-type N-acetylglucosamine kinase family.</text>
</comment>
<sequence>MSNVHWKHVWESSEVLGKFISANSSVFCGARALELGAGATGIPSLLAVKCGAKHVTITDHPDCVQGLDWASEESIETCLKDLTELDFIFAADVFYDSSVFEPVVGALSRIFQRFPDALCVFAYEERDSDWNIEDLLIVNNLCCSRVRLVDTARHTIHIGTIYTQSALIMSSKLFGGIEGGATHSKLVIIDENGNQLGEWRNRGTNYYLEGYKQVASLIGTWIREVKKELNIAAPLAALGIGTSGAEDETINERLRLLLKEQHGDVASEYFVGSDSIVTIAATFAQGGVILISGTGSTCRLLKADGTVHGVGGWGHMFSDRGSGFWIANRMFRYIFDDEDGLNEAPASTDVAKRLLLQHFNLTNVIGVLDLLYSKFEKAYVASYTKVLATEGHDDPLVRIVFKEAGYCLGEHLTAISKHFDEAMFDAVPVVVVGSVFKSWDLLRDGFVEALRSKTTKIRSVVIHQLKQSPAVGAAIIAAKKVNRTIHLKSTSSVFDVISL</sequence>
<evidence type="ECO:0000259" key="5">
    <source>
        <dbReference type="Pfam" id="PF01869"/>
    </source>
</evidence>
<evidence type="ECO:0000256" key="3">
    <source>
        <dbReference type="ARBA" id="ARBA00014974"/>
    </source>
</evidence>
<dbReference type="GO" id="GO:0045127">
    <property type="term" value="F:N-acetylglucosamine kinase activity"/>
    <property type="evidence" value="ECO:0007669"/>
    <property type="project" value="UniProtKB-EC"/>
</dbReference>
<dbReference type="InterPro" id="IPR029063">
    <property type="entry name" value="SAM-dependent_MTases_sf"/>
</dbReference>
<organism evidence="6 7">
    <name type="scientific">Syphacia muris</name>
    <dbReference type="NCBI Taxonomy" id="451379"/>
    <lineage>
        <taxon>Eukaryota</taxon>
        <taxon>Metazoa</taxon>
        <taxon>Ecdysozoa</taxon>
        <taxon>Nematoda</taxon>
        <taxon>Chromadorea</taxon>
        <taxon>Rhabditida</taxon>
        <taxon>Spirurina</taxon>
        <taxon>Oxyuridomorpha</taxon>
        <taxon>Oxyuroidea</taxon>
        <taxon>Oxyuridae</taxon>
        <taxon>Syphacia</taxon>
    </lineage>
</organism>
<evidence type="ECO:0000256" key="2">
    <source>
        <dbReference type="ARBA" id="ARBA00012122"/>
    </source>
</evidence>
<dbReference type="InterPro" id="IPR043129">
    <property type="entry name" value="ATPase_NBD"/>
</dbReference>
<accession>A0A0N5ARG5</accession>